<dbReference type="InterPro" id="IPR036611">
    <property type="entry name" value="Trigger_fac_ribosome-bd_sf"/>
</dbReference>
<dbReference type="InterPro" id="IPR037041">
    <property type="entry name" value="Trigger_fac_C_sf"/>
</dbReference>
<dbReference type="GO" id="GO:0005737">
    <property type="term" value="C:cytoplasm"/>
    <property type="evidence" value="ECO:0007669"/>
    <property type="project" value="UniProtKB-SubCell"/>
</dbReference>
<organism evidence="14 15">
    <name type="scientific">Buchnera aphidicola</name>
    <name type="common">Macrosiphoniella sanborni</name>
    <dbReference type="NCBI Taxonomy" id="1241865"/>
    <lineage>
        <taxon>Bacteria</taxon>
        <taxon>Pseudomonadati</taxon>
        <taxon>Pseudomonadota</taxon>
        <taxon>Gammaproteobacteria</taxon>
        <taxon>Enterobacterales</taxon>
        <taxon>Erwiniaceae</taxon>
        <taxon>Buchnera</taxon>
    </lineage>
</organism>
<feature type="domain" description="Trigger factor C-terminal" evidence="13">
    <location>
        <begin position="267"/>
        <end position="410"/>
    </location>
</feature>
<reference evidence="14 15" key="2">
    <citation type="submission" date="2019-05" db="EMBL/GenBank/DDBJ databases">
        <title>Genome evolution of the obligate endosymbiont Buchnera aphidicola.</title>
        <authorList>
            <person name="Moran N.A."/>
        </authorList>
    </citation>
    <scope>NUCLEOTIDE SEQUENCE [LARGE SCALE GENOMIC DNA]</scope>
    <source>
        <strain evidence="14 15">Msa</strain>
    </source>
</reference>
<dbReference type="SUPFAM" id="SSF109998">
    <property type="entry name" value="Triger factor/SurA peptide-binding domain-like"/>
    <property type="match status" value="1"/>
</dbReference>
<dbReference type="Pfam" id="PF05697">
    <property type="entry name" value="Trigger_N"/>
    <property type="match status" value="1"/>
</dbReference>
<evidence type="ECO:0000256" key="8">
    <source>
        <dbReference type="ARBA" id="ARBA00023186"/>
    </source>
</evidence>
<dbReference type="InterPro" id="IPR008881">
    <property type="entry name" value="Trigger_fac_ribosome-bd_bac"/>
</dbReference>
<dbReference type="Gene3D" id="3.30.70.1050">
    <property type="entry name" value="Trigger factor ribosome-binding domain"/>
    <property type="match status" value="1"/>
</dbReference>
<evidence type="ECO:0000256" key="7">
    <source>
        <dbReference type="ARBA" id="ARBA00023110"/>
    </source>
</evidence>
<dbReference type="AlphaFoldDB" id="A0A4D6Y622"/>
<dbReference type="RefSeq" id="WP_158362892.1">
    <property type="nucleotide sequence ID" value="NZ_CP034864.1"/>
</dbReference>
<evidence type="ECO:0000256" key="2">
    <source>
        <dbReference type="ARBA" id="ARBA00004496"/>
    </source>
</evidence>
<dbReference type="Gene3D" id="3.10.50.40">
    <property type="match status" value="1"/>
</dbReference>
<evidence type="ECO:0000259" key="12">
    <source>
        <dbReference type="Pfam" id="PF05697"/>
    </source>
</evidence>
<feature type="domain" description="Trigger factor ribosome-binding bacterial" evidence="12">
    <location>
        <begin position="1"/>
        <end position="143"/>
    </location>
</feature>
<dbReference type="Pfam" id="PF05698">
    <property type="entry name" value="Trigger_C"/>
    <property type="match status" value="1"/>
</dbReference>
<dbReference type="Gene3D" id="1.10.3120.10">
    <property type="entry name" value="Trigger factor, C-terminal domain"/>
    <property type="match status" value="1"/>
</dbReference>
<dbReference type="SUPFAM" id="SSF102735">
    <property type="entry name" value="Trigger factor ribosome-binding domain"/>
    <property type="match status" value="1"/>
</dbReference>
<dbReference type="GO" id="GO:0051301">
    <property type="term" value="P:cell division"/>
    <property type="evidence" value="ECO:0007669"/>
    <property type="project" value="UniProtKB-KW"/>
</dbReference>
<proteinExistence type="inferred from homology"/>
<keyword evidence="7" id="KW-0697">Rotamase</keyword>
<keyword evidence="10" id="KW-0131">Cell cycle</keyword>
<evidence type="ECO:0000256" key="4">
    <source>
        <dbReference type="ARBA" id="ARBA00013194"/>
    </source>
</evidence>
<reference evidence="14 15" key="1">
    <citation type="submission" date="2018-12" db="EMBL/GenBank/DDBJ databases">
        <authorList>
            <person name="Chong R.A."/>
        </authorList>
    </citation>
    <scope>NUCLEOTIDE SEQUENCE [LARGE SCALE GENOMIC DNA]</scope>
    <source>
        <strain evidence="14 15">Msa</strain>
    </source>
</reference>
<comment type="catalytic activity">
    <reaction evidence="1">
        <text>[protein]-peptidylproline (omega=180) = [protein]-peptidylproline (omega=0)</text>
        <dbReference type="Rhea" id="RHEA:16237"/>
        <dbReference type="Rhea" id="RHEA-COMP:10747"/>
        <dbReference type="Rhea" id="RHEA-COMP:10748"/>
        <dbReference type="ChEBI" id="CHEBI:83833"/>
        <dbReference type="ChEBI" id="CHEBI:83834"/>
        <dbReference type="EC" id="5.2.1.8"/>
    </reaction>
</comment>
<evidence type="ECO:0000256" key="5">
    <source>
        <dbReference type="ARBA" id="ARBA00016902"/>
    </source>
</evidence>
<evidence type="ECO:0000256" key="10">
    <source>
        <dbReference type="ARBA" id="ARBA00023306"/>
    </source>
</evidence>
<dbReference type="OrthoDB" id="9767721at2"/>
<dbReference type="GO" id="GO:0003755">
    <property type="term" value="F:peptidyl-prolyl cis-trans isomerase activity"/>
    <property type="evidence" value="ECO:0007669"/>
    <property type="project" value="UniProtKB-KW"/>
</dbReference>
<dbReference type="InterPro" id="IPR046357">
    <property type="entry name" value="PPIase_dom_sf"/>
</dbReference>
<keyword evidence="8" id="KW-0143">Chaperone</keyword>
<evidence type="ECO:0000313" key="14">
    <source>
        <dbReference type="EMBL" id="QCI23983.1"/>
    </source>
</evidence>
<dbReference type="InterPro" id="IPR005215">
    <property type="entry name" value="Trig_fac"/>
</dbReference>
<dbReference type="GO" id="GO:0015031">
    <property type="term" value="P:protein transport"/>
    <property type="evidence" value="ECO:0007669"/>
    <property type="project" value="InterPro"/>
</dbReference>
<dbReference type="NCBIfam" id="TIGR00115">
    <property type="entry name" value="tig"/>
    <property type="match status" value="1"/>
</dbReference>
<evidence type="ECO:0000256" key="6">
    <source>
        <dbReference type="ARBA" id="ARBA00022618"/>
    </source>
</evidence>
<dbReference type="Proteomes" id="UP000298745">
    <property type="component" value="Chromosome"/>
</dbReference>
<dbReference type="PIRSF" id="PIRSF003095">
    <property type="entry name" value="Trigger_factor"/>
    <property type="match status" value="1"/>
</dbReference>
<evidence type="ECO:0000256" key="11">
    <source>
        <dbReference type="ARBA" id="ARBA00029986"/>
    </source>
</evidence>
<evidence type="ECO:0000259" key="13">
    <source>
        <dbReference type="Pfam" id="PF05698"/>
    </source>
</evidence>
<dbReference type="GO" id="GO:0006457">
    <property type="term" value="P:protein folding"/>
    <property type="evidence" value="ECO:0007669"/>
    <property type="project" value="InterPro"/>
</dbReference>
<sequence>MKFVMEKLKDAGHRVTINIPKTIIDNSVLKEFIKISKTKNINGFRKGKIPIKFIEKEYGDAIYYDIFKQLMQKFFYEFIREKNIKIIGAPRYYIHENQDKIEKQYKYSVIYEIYPQFKIDDIKNIEVNKIDVQIKNEDIRNSIIKNKLHNIFWKKVNRPIQLNDRVTIDYYVYKNRFLIQQFNKKNFIFIVSHNTLIPQLKYKIINRVINDIFFFKIKLHQLHPEKKLQNKEIICKIKIIQIEAQDEKKIYEKNIIKKTLETIDYLNIKQNISLQINQITDKYLEDQIIEQIIKKNIISIPPLLFEQYKQTIYKKFVKQYEEENANILEKKYHYNIDIQVKKKLCMKILLEKIISDNKIFLDEKYMQSLIKKISLNYQKPKEIIYLYNNNKNFQNTIKNIELKNQAMILLKKRIKIIKKYWNFDYFINYNWATHEEFIF</sequence>
<keyword evidence="9 14" id="KW-0413">Isomerase</keyword>
<dbReference type="InterPro" id="IPR008880">
    <property type="entry name" value="Trigger_fac_C"/>
</dbReference>
<dbReference type="EC" id="5.2.1.8" evidence="4"/>
<accession>A0A4D6Y622</accession>
<name>A0A4D6Y622_9GAMM</name>
<dbReference type="SUPFAM" id="SSF54534">
    <property type="entry name" value="FKBP-like"/>
    <property type="match status" value="1"/>
</dbReference>
<keyword evidence="6" id="KW-0132">Cell division</keyword>
<evidence type="ECO:0000256" key="1">
    <source>
        <dbReference type="ARBA" id="ARBA00000971"/>
    </source>
</evidence>
<comment type="similarity">
    <text evidence="3">Belongs to the FKBP-type PPIase family. Tig subfamily.</text>
</comment>
<dbReference type="InterPro" id="IPR027304">
    <property type="entry name" value="Trigger_fact/SurA_dom_sf"/>
</dbReference>
<evidence type="ECO:0000256" key="3">
    <source>
        <dbReference type="ARBA" id="ARBA00005464"/>
    </source>
</evidence>
<evidence type="ECO:0000313" key="15">
    <source>
        <dbReference type="Proteomes" id="UP000298745"/>
    </source>
</evidence>
<dbReference type="EMBL" id="CP034864">
    <property type="protein sequence ID" value="QCI23983.1"/>
    <property type="molecule type" value="Genomic_DNA"/>
</dbReference>
<protein>
    <recommendedName>
        <fullName evidence="5">Trigger factor</fullName>
        <ecNumber evidence="4">5.2.1.8</ecNumber>
    </recommendedName>
    <alternativeName>
        <fullName evidence="11">PPIase</fullName>
    </alternativeName>
</protein>
<gene>
    <name evidence="14" type="primary">tig</name>
    <name evidence="14" type="ORF">D9V74_02235</name>
</gene>
<evidence type="ECO:0000256" key="9">
    <source>
        <dbReference type="ARBA" id="ARBA00023235"/>
    </source>
</evidence>
<comment type="subcellular location">
    <subcellularLocation>
        <location evidence="2">Cytoplasm</location>
    </subcellularLocation>
</comment>